<dbReference type="InterPro" id="IPR013780">
    <property type="entry name" value="Glyco_hydro_b"/>
</dbReference>
<dbReference type="KEGG" id="phet:94292026"/>
<protein>
    <recommendedName>
        <fullName evidence="3">DUF1935 domain-containing protein</fullName>
    </recommendedName>
</protein>
<evidence type="ECO:0008006" key="3">
    <source>
        <dbReference type="Google" id="ProtNLM"/>
    </source>
</evidence>
<evidence type="ECO:0000313" key="1">
    <source>
        <dbReference type="EMBL" id="KAG5506493.1"/>
    </source>
</evidence>
<comment type="caution">
    <text evidence="1">The sequence shown here is derived from an EMBL/GenBank/DDBJ whole genome shotgun (WGS) entry which is preliminary data.</text>
</comment>
<dbReference type="Proteomes" id="UP000674318">
    <property type="component" value="Unassembled WGS sequence"/>
</dbReference>
<keyword evidence="2" id="KW-1185">Reference proteome</keyword>
<reference evidence="1 2" key="1">
    <citation type="submission" date="2021-02" db="EMBL/GenBank/DDBJ databases">
        <title>Porcisia hertigi Genome sequencing and assembly.</title>
        <authorList>
            <person name="Almutairi H."/>
            <person name="Gatherer D."/>
        </authorList>
    </citation>
    <scope>NUCLEOTIDE SEQUENCE [LARGE SCALE GENOMIC DNA]</scope>
    <source>
        <strain evidence="1 2">C119</strain>
    </source>
</reference>
<sequence>MGCGSSAQNEAYISNPDVGALSAHMKTRFASIDPETLGPYKEDARAKLAFMYGRVANIFLLITPPFHQGDDHPKLEGEEVAAEEGEAAAPAVGEIRWTLFNDSKCDVTVEATFFHAEALRVARARGASGDTATGVKLERFDSGRVKAEVAVPAGSTVAFVEGPIRGYMWKCMVYDSKVGRFEPAVAAE</sequence>
<dbReference type="InterPro" id="IPR036310">
    <property type="entry name" value="Smp-1-like_sf"/>
</dbReference>
<dbReference type="SUPFAM" id="SSF101601">
    <property type="entry name" value="Smp-1-like"/>
    <property type="match status" value="1"/>
</dbReference>
<gene>
    <name evidence="1" type="ORF">JKF63_05996</name>
</gene>
<dbReference type="OrthoDB" id="272440at2759"/>
<organism evidence="1 2">
    <name type="scientific">Porcisia hertigi</name>
    <dbReference type="NCBI Taxonomy" id="2761500"/>
    <lineage>
        <taxon>Eukaryota</taxon>
        <taxon>Discoba</taxon>
        <taxon>Euglenozoa</taxon>
        <taxon>Kinetoplastea</taxon>
        <taxon>Metakinetoplastina</taxon>
        <taxon>Trypanosomatida</taxon>
        <taxon>Trypanosomatidae</taxon>
        <taxon>Leishmaniinae</taxon>
        <taxon>Porcisia</taxon>
    </lineage>
</organism>
<dbReference type="AlphaFoldDB" id="A0A836IQS0"/>
<dbReference type="Gene3D" id="2.60.40.1180">
    <property type="entry name" value="Golgi alpha-mannosidase II"/>
    <property type="match status" value="1"/>
</dbReference>
<dbReference type="EMBL" id="JAFJZO010000020">
    <property type="protein sequence ID" value="KAG5506493.1"/>
    <property type="molecule type" value="Genomic_DNA"/>
</dbReference>
<accession>A0A836IQS0</accession>
<dbReference type="RefSeq" id="XP_067757655.1">
    <property type="nucleotide sequence ID" value="XM_067901949.1"/>
</dbReference>
<name>A0A836IQS0_9TRYP</name>
<dbReference type="GeneID" id="94292026"/>
<evidence type="ECO:0000313" key="2">
    <source>
        <dbReference type="Proteomes" id="UP000674318"/>
    </source>
</evidence>
<proteinExistence type="predicted"/>